<organism evidence="1 2">
    <name type="scientific">Halomonas marinisediminis</name>
    <dbReference type="NCBI Taxonomy" id="2546095"/>
    <lineage>
        <taxon>Bacteria</taxon>
        <taxon>Pseudomonadati</taxon>
        <taxon>Pseudomonadota</taxon>
        <taxon>Gammaproteobacteria</taxon>
        <taxon>Oceanospirillales</taxon>
        <taxon>Halomonadaceae</taxon>
        <taxon>Halomonas</taxon>
    </lineage>
</organism>
<dbReference type="EMBL" id="SLTR01000002">
    <property type="protein sequence ID" value="TDB05118.1"/>
    <property type="molecule type" value="Genomic_DNA"/>
</dbReference>
<dbReference type="RefSeq" id="WP_132041416.1">
    <property type="nucleotide sequence ID" value="NZ_SLTR01000002.1"/>
</dbReference>
<keyword evidence="2" id="KW-1185">Reference proteome</keyword>
<evidence type="ECO:0000313" key="2">
    <source>
        <dbReference type="Proteomes" id="UP000294823"/>
    </source>
</evidence>
<evidence type="ECO:0000313" key="1">
    <source>
        <dbReference type="EMBL" id="TDB05118.1"/>
    </source>
</evidence>
<protein>
    <submittedName>
        <fullName evidence="1">Uncharacterized protein</fullName>
    </submittedName>
</protein>
<accession>A0ABY2DCX3</accession>
<proteinExistence type="predicted"/>
<dbReference type="Proteomes" id="UP000294823">
    <property type="component" value="Unassembled WGS sequence"/>
</dbReference>
<comment type="caution">
    <text evidence="1">The sequence shown here is derived from an EMBL/GenBank/DDBJ whole genome shotgun (WGS) entry which is preliminary data.</text>
</comment>
<reference evidence="1 2" key="1">
    <citation type="submission" date="2019-03" db="EMBL/GenBank/DDBJ databases">
        <title>Halomonas marinisediminis sp. nov., a moderately halophilic bacterium isolated from the Bohai Gulf.</title>
        <authorList>
            <person name="Ji X."/>
        </authorList>
    </citation>
    <scope>NUCLEOTIDE SEQUENCE [LARGE SCALE GENOMIC DNA]</scope>
    <source>
        <strain evidence="1 2">204</strain>
    </source>
</reference>
<sequence>MLTQQGDMLCRTLMSDFGYHAEQEMVAMDTPDFSAWTPARLNALEVQISHWLFTKDPMHTCCVENDAFDEYDAVAMSLVEQLANGVDPHAALQEVLTTSFGDELVNRVPLRRLAFSLCELLAAEASRRGEGA</sequence>
<name>A0ABY2DCX3_9GAMM</name>
<gene>
    <name evidence="1" type="ORF">E0702_02700</name>
</gene>